<protein>
    <submittedName>
        <fullName evidence="3">Chemotaxis phosphatase CheX</fullName>
    </submittedName>
</protein>
<keyword evidence="1" id="KW-0145">Chemotaxis</keyword>
<dbReference type="EMBL" id="FNVA01000001">
    <property type="protein sequence ID" value="SEF61926.1"/>
    <property type="molecule type" value="Genomic_DNA"/>
</dbReference>
<reference evidence="3 4" key="1">
    <citation type="submission" date="2016-10" db="EMBL/GenBank/DDBJ databases">
        <authorList>
            <person name="de Groot N.N."/>
        </authorList>
    </citation>
    <scope>NUCLEOTIDE SEQUENCE [LARGE SCALE GENOMIC DNA]</scope>
    <source>
        <strain evidence="3 4">DSM 22489</strain>
    </source>
</reference>
<sequence>MTKTNVDEVLIASACNVLETMFFSEAIPAQSSGRMHDNPIVCLLHTSGAAEGTFSIAVDREALRLLCISFYGEDAPPITLQQELACELTNMIAGSTLSNLVPEHYCSLSAPQLCSLEQHETLGKSGEESTSVLMEVEGGLLSASCSLRM</sequence>
<dbReference type="InterPro" id="IPR028051">
    <property type="entry name" value="CheX-like_dom"/>
</dbReference>
<keyword evidence="4" id="KW-1185">Reference proteome</keyword>
<evidence type="ECO:0000256" key="1">
    <source>
        <dbReference type="ARBA" id="ARBA00022500"/>
    </source>
</evidence>
<gene>
    <name evidence="3" type="ORF">SAMN05421819_0602</name>
</gene>
<dbReference type="Proteomes" id="UP000236728">
    <property type="component" value="Unassembled WGS sequence"/>
</dbReference>
<feature type="domain" description="Chemotaxis phosphatase CheX-like" evidence="2">
    <location>
        <begin position="41"/>
        <end position="132"/>
    </location>
</feature>
<dbReference type="InterPro" id="IPR028976">
    <property type="entry name" value="CheC-like_sf"/>
</dbReference>
<organism evidence="3 4">
    <name type="scientific">Bryocella elongata</name>
    <dbReference type="NCBI Taxonomy" id="863522"/>
    <lineage>
        <taxon>Bacteria</taxon>
        <taxon>Pseudomonadati</taxon>
        <taxon>Acidobacteriota</taxon>
        <taxon>Terriglobia</taxon>
        <taxon>Terriglobales</taxon>
        <taxon>Acidobacteriaceae</taxon>
        <taxon>Bryocella</taxon>
    </lineage>
</organism>
<proteinExistence type="predicted"/>
<accession>A0A1H5TGJ3</accession>
<evidence type="ECO:0000313" key="3">
    <source>
        <dbReference type="EMBL" id="SEF61926.1"/>
    </source>
</evidence>
<dbReference type="AlphaFoldDB" id="A0A1H5TGJ3"/>
<dbReference type="Pfam" id="PF13690">
    <property type="entry name" value="CheX"/>
    <property type="match status" value="1"/>
</dbReference>
<dbReference type="Gene3D" id="3.40.1550.10">
    <property type="entry name" value="CheC-like"/>
    <property type="match status" value="1"/>
</dbReference>
<evidence type="ECO:0000313" key="4">
    <source>
        <dbReference type="Proteomes" id="UP000236728"/>
    </source>
</evidence>
<name>A0A1H5TGJ3_9BACT</name>
<dbReference type="GO" id="GO:0006935">
    <property type="term" value="P:chemotaxis"/>
    <property type="evidence" value="ECO:0007669"/>
    <property type="project" value="UniProtKB-KW"/>
</dbReference>
<dbReference type="SUPFAM" id="SSF103039">
    <property type="entry name" value="CheC-like"/>
    <property type="match status" value="1"/>
</dbReference>
<evidence type="ECO:0000259" key="2">
    <source>
        <dbReference type="Pfam" id="PF13690"/>
    </source>
</evidence>